<accession>A0A6L2LVD6</accession>
<organism evidence="1">
    <name type="scientific">Tanacetum cinerariifolium</name>
    <name type="common">Dalmatian daisy</name>
    <name type="synonym">Chrysanthemum cinerariifolium</name>
    <dbReference type="NCBI Taxonomy" id="118510"/>
    <lineage>
        <taxon>Eukaryota</taxon>
        <taxon>Viridiplantae</taxon>
        <taxon>Streptophyta</taxon>
        <taxon>Embryophyta</taxon>
        <taxon>Tracheophyta</taxon>
        <taxon>Spermatophyta</taxon>
        <taxon>Magnoliopsida</taxon>
        <taxon>eudicotyledons</taxon>
        <taxon>Gunneridae</taxon>
        <taxon>Pentapetalae</taxon>
        <taxon>asterids</taxon>
        <taxon>campanulids</taxon>
        <taxon>Asterales</taxon>
        <taxon>Asteraceae</taxon>
        <taxon>Asteroideae</taxon>
        <taxon>Anthemideae</taxon>
        <taxon>Anthemidinae</taxon>
        <taxon>Tanacetum</taxon>
    </lineage>
</organism>
<evidence type="ECO:0008006" key="2">
    <source>
        <dbReference type="Google" id="ProtNLM"/>
    </source>
</evidence>
<dbReference type="AlphaFoldDB" id="A0A6L2LVD6"/>
<proteinExistence type="predicted"/>
<reference evidence="1" key="1">
    <citation type="journal article" date="2019" name="Sci. Rep.">
        <title>Draft genome of Tanacetum cinerariifolium, the natural source of mosquito coil.</title>
        <authorList>
            <person name="Yamashiro T."/>
            <person name="Shiraishi A."/>
            <person name="Satake H."/>
            <person name="Nakayama K."/>
        </authorList>
    </citation>
    <scope>NUCLEOTIDE SEQUENCE</scope>
</reference>
<gene>
    <name evidence="1" type="ORF">Tci_036222</name>
</gene>
<evidence type="ECO:0000313" key="1">
    <source>
        <dbReference type="EMBL" id="GEU64244.1"/>
    </source>
</evidence>
<dbReference type="EMBL" id="BKCJ010004986">
    <property type="protein sequence ID" value="GEU64244.1"/>
    <property type="molecule type" value="Genomic_DNA"/>
</dbReference>
<comment type="caution">
    <text evidence="1">The sequence shown here is derived from an EMBL/GenBank/DDBJ whole genome shotgun (WGS) entry which is preliminary data.</text>
</comment>
<name>A0A6L2LVD6_TANCI</name>
<protein>
    <recommendedName>
        <fullName evidence="2">RNA-directed DNA polymerase, eukaryota, reverse transcriptase zinc-binding domain protein</fullName>
    </recommendedName>
</protein>
<sequence>MDIVEDLKILEEKIEAGSAWCVDRETRIKLLQEIDRPHQIKEAFLNFFKEKFQANDPPVVFPPITTLSKLQPCDRNFIKAHVSIDEVKIAVWDYGSDKAYRPDGFTFDFVKRSRLLIGKRTEQKDVDFEKAFDPIGWKYLDFILHSINLGTTWRSWIKACLESSRTLVLVDGDPSSKFSVKHRLRLRFSFCFWKDTWLVNSSLYVHFNGLFPLEQDKDCLICDRIANGDWSWNWSRREPGVRNSTYLRDMLLEISHVNVSDIDTCVGLLPIMVFSLLELLLECVWHGAVVELFGAVSKSILIFSACLAKGAVSVLIFISHLAKERSCSNEAKARKIELKLGISSEEEKGKDL</sequence>